<name>A0A819TWK5_9BILA</name>
<reference evidence="2" key="1">
    <citation type="submission" date="2021-02" db="EMBL/GenBank/DDBJ databases">
        <authorList>
            <person name="Nowell W R."/>
        </authorList>
    </citation>
    <scope>NUCLEOTIDE SEQUENCE</scope>
</reference>
<sequence>MDRLIQLRQTQLKVFEELLKLEAQISIEFLPKNFDHLENFIAPQIYLPVIKNDPIPQYKQQRYKIIQEVKRTWLNIFVDAFEIQYQEELKKFQMICVNDSQTNEYITLLASCTNYINHRTNRIKKEIYAEKIPVYRRKLLRHRQRHLKSKKEIVNVRPKIILDLIRHPFTSNELDYLSRGYIYYYFFLLFMSSYTAYDRLVLGPNYIRPNQSALRSYKQRQKQINTELDTNMNRIKKYMSNLEDPGNLPLTSPLYKMYSDRLRTYLLERYMTPLPLIDQLHARRELKLIKSIQQKLKKYKLILRETDKSSVFHIGYAIDYKQKATKYRQDTGAYEELNVNPFNETIYNVTHALNQLKTMSKIAEYQRMNMIPVREKTQLAYMYFILKSHKKETPLRPTINTIYAATTKISKFLDQLIRPLFDRFVHQTRIIDGVDLLKKCKDYIQNGHLKANTFFVTFDITNLYTMLPQEESLKILGEFLQEHHCDRVNEILIDTIIELGRIVLQANVFVYGNKFYRQIIGGAMGSAFTLTLANIFMWKWEKQTLLSKLPTHEIYGRYIDDVFFTSDDSEENIKKILEKANQFHPNIKLEYHIGQNLPFLDINLHNNYGQLLSSVYHKSAAEPAVLSFVSDHPRHIFRNVIQTALMRPIRYSSTLEVFNIERRTIRLMLLYNSYPSTYINEQFQRFFMKYTSSSSSQSLLPLIANEQEFFGLREKLLAQPSIKQILMTKSANTVEIISNNTDYGNIRLIVGHRSNPNLNFQLSRKRPRSSLLKDPSKKSVDIPIQIYETIFFLFCLLALLLEPTSQ</sequence>
<evidence type="ECO:0000313" key="3">
    <source>
        <dbReference type="Proteomes" id="UP000663881"/>
    </source>
</evidence>
<protein>
    <recommendedName>
        <fullName evidence="1">Reverse transcriptase domain-containing protein</fullName>
    </recommendedName>
</protein>
<dbReference type="PANTHER" id="PTHR21301:SF10">
    <property type="entry name" value="REVERSE TRANSCRIPTASE DOMAIN-CONTAINING PROTEIN"/>
    <property type="match status" value="1"/>
</dbReference>
<feature type="domain" description="Reverse transcriptase" evidence="1">
    <location>
        <begin position="366"/>
        <end position="612"/>
    </location>
</feature>
<gene>
    <name evidence="2" type="ORF">OKA104_LOCUS34855</name>
</gene>
<proteinExistence type="predicted"/>
<dbReference type="PANTHER" id="PTHR21301">
    <property type="entry name" value="REVERSE TRANSCRIPTASE"/>
    <property type="match status" value="1"/>
</dbReference>
<dbReference type="PROSITE" id="PS50878">
    <property type="entry name" value="RT_POL"/>
    <property type="match status" value="1"/>
</dbReference>
<dbReference type="InterPro" id="IPR058912">
    <property type="entry name" value="HTH_animal"/>
</dbReference>
<dbReference type="Proteomes" id="UP000663881">
    <property type="component" value="Unassembled WGS sequence"/>
</dbReference>
<organism evidence="2 3">
    <name type="scientific">Adineta steineri</name>
    <dbReference type="NCBI Taxonomy" id="433720"/>
    <lineage>
        <taxon>Eukaryota</taxon>
        <taxon>Metazoa</taxon>
        <taxon>Spiralia</taxon>
        <taxon>Gnathifera</taxon>
        <taxon>Rotifera</taxon>
        <taxon>Eurotatoria</taxon>
        <taxon>Bdelloidea</taxon>
        <taxon>Adinetida</taxon>
        <taxon>Adinetidae</taxon>
        <taxon>Adineta</taxon>
    </lineage>
</organism>
<evidence type="ECO:0000259" key="1">
    <source>
        <dbReference type="PROSITE" id="PS50878"/>
    </source>
</evidence>
<accession>A0A819TWK5</accession>
<comment type="caution">
    <text evidence="2">The sequence shown here is derived from an EMBL/GenBank/DDBJ whole genome shotgun (WGS) entry which is preliminary data.</text>
</comment>
<dbReference type="Pfam" id="PF26215">
    <property type="entry name" value="HTH_animal"/>
    <property type="match status" value="1"/>
</dbReference>
<dbReference type="AlphaFoldDB" id="A0A819TWK5"/>
<evidence type="ECO:0000313" key="2">
    <source>
        <dbReference type="EMBL" id="CAF4085928.1"/>
    </source>
</evidence>
<dbReference type="EMBL" id="CAJOAY010004863">
    <property type="protein sequence ID" value="CAF4085928.1"/>
    <property type="molecule type" value="Genomic_DNA"/>
</dbReference>
<dbReference type="InterPro" id="IPR000477">
    <property type="entry name" value="RT_dom"/>
</dbReference>